<evidence type="ECO:0000256" key="1">
    <source>
        <dbReference type="SAM" id="MobiDB-lite"/>
    </source>
</evidence>
<name>A0A1E1VYW1_PECGO</name>
<evidence type="ECO:0000313" key="2">
    <source>
        <dbReference type="EMBL" id="JAT79861.1"/>
    </source>
</evidence>
<feature type="non-terminal residue" evidence="2">
    <location>
        <position position="1"/>
    </location>
</feature>
<protein>
    <submittedName>
        <fullName evidence="2">Uncharacterized protein</fullName>
    </submittedName>
</protein>
<feature type="compositionally biased region" description="Low complexity" evidence="1">
    <location>
        <begin position="238"/>
        <end position="249"/>
    </location>
</feature>
<feature type="non-terminal residue" evidence="2">
    <location>
        <position position="277"/>
    </location>
</feature>
<accession>A0A1E1VYW1</accession>
<organism evidence="2">
    <name type="scientific">Pectinophora gossypiella</name>
    <name type="common">Cotton pink bollworm</name>
    <name type="synonym">Depressaria gossypiella</name>
    <dbReference type="NCBI Taxonomy" id="13191"/>
    <lineage>
        <taxon>Eukaryota</taxon>
        <taxon>Metazoa</taxon>
        <taxon>Ecdysozoa</taxon>
        <taxon>Arthropoda</taxon>
        <taxon>Hexapoda</taxon>
        <taxon>Insecta</taxon>
        <taxon>Pterygota</taxon>
        <taxon>Neoptera</taxon>
        <taxon>Endopterygota</taxon>
        <taxon>Lepidoptera</taxon>
        <taxon>Glossata</taxon>
        <taxon>Ditrysia</taxon>
        <taxon>Gelechioidea</taxon>
        <taxon>Gelechiidae</taxon>
        <taxon>Apatetrinae</taxon>
        <taxon>Pectinophora</taxon>
    </lineage>
</organism>
<feature type="compositionally biased region" description="Polar residues" evidence="1">
    <location>
        <begin position="250"/>
        <end position="262"/>
    </location>
</feature>
<gene>
    <name evidence="2" type="ORF">g.7850</name>
</gene>
<proteinExistence type="predicted"/>
<dbReference type="EMBL" id="GDQN01011193">
    <property type="protein sequence ID" value="JAT79861.1"/>
    <property type="molecule type" value="Transcribed_RNA"/>
</dbReference>
<feature type="region of interest" description="Disordered" evidence="1">
    <location>
        <begin position="234"/>
        <end position="277"/>
    </location>
</feature>
<dbReference type="OrthoDB" id="250836at2759"/>
<sequence length="277" mass="30543">KRRLDCEGPPLPNTPVIFPMNQPPQTLLPIFDASRPPPQLPAQAKNGAVKRRLDCEAGPSKIRKPDVHKVGESPCENCIQRELRIDSYKQELDKMLFELKYQSLLYKKKLKEYENGKDILRALVTPELFRILDEYIEGGPPQVQDILAQFSQNPFVSALSPSLLLDDTFSLSSISRIANPLNHNSSDLLHTLLDALRSSDREPRSSDVLNNDTRTNNSNAVNIAVNGFSRFTNGQKAGSSSTISTGNSSRYMTSMNSPSRSCPSAPGPSGLMTSGSQ</sequence>
<dbReference type="AlphaFoldDB" id="A0A1E1VYW1"/>
<reference evidence="2" key="1">
    <citation type="submission" date="2015-09" db="EMBL/GenBank/DDBJ databases">
        <title>De novo assembly of Pectinophora gossypiella (Pink Bollworm) gut transcriptome.</title>
        <authorList>
            <person name="Tassone E.E."/>
        </authorList>
    </citation>
    <scope>NUCLEOTIDE SEQUENCE</scope>
</reference>